<evidence type="ECO:0000313" key="2">
    <source>
        <dbReference type="EMBL" id="RZC32870.1"/>
    </source>
</evidence>
<dbReference type="GO" id="GO:0043025">
    <property type="term" value="C:neuronal cell body"/>
    <property type="evidence" value="ECO:0007669"/>
    <property type="project" value="TreeGrafter"/>
</dbReference>
<dbReference type="Proteomes" id="UP000292052">
    <property type="component" value="Unassembled WGS sequence"/>
</dbReference>
<dbReference type="PANTHER" id="PTHR21143:SF104">
    <property type="entry name" value="GUSTATORY RECEPTOR 8A-RELATED"/>
    <property type="match status" value="1"/>
</dbReference>
<dbReference type="GO" id="GO:0030425">
    <property type="term" value="C:dendrite"/>
    <property type="evidence" value="ECO:0007669"/>
    <property type="project" value="TreeGrafter"/>
</dbReference>
<keyword evidence="1" id="KW-1133">Transmembrane helix</keyword>
<evidence type="ECO:0008006" key="4">
    <source>
        <dbReference type="Google" id="ProtNLM"/>
    </source>
</evidence>
<gene>
    <name evidence="2" type="ORF">BDFB_014008</name>
</gene>
<keyword evidence="1" id="KW-0812">Transmembrane</keyword>
<feature type="transmembrane region" description="Helical" evidence="1">
    <location>
        <begin position="160"/>
        <end position="178"/>
    </location>
</feature>
<dbReference type="AlphaFoldDB" id="A0A482VJB1"/>
<dbReference type="GO" id="GO:0030424">
    <property type="term" value="C:axon"/>
    <property type="evidence" value="ECO:0007669"/>
    <property type="project" value="TreeGrafter"/>
</dbReference>
<keyword evidence="3" id="KW-1185">Reference proteome</keyword>
<feature type="transmembrane region" description="Helical" evidence="1">
    <location>
        <begin position="212"/>
        <end position="234"/>
    </location>
</feature>
<feature type="transmembrane region" description="Helical" evidence="1">
    <location>
        <begin position="74"/>
        <end position="95"/>
    </location>
</feature>
<proteinExistence type="predicted"/>
<feature type="transmembrane region" description="Helical" evidence="1">
    <location>
        <begin position="116"/>
        <end position="140"/>
    </location>
</feature>
<sequence>MDLEKLDGLFKIGRIFALTPSAIDNKIPNLFQKCYQILTFVVYTVCFIVTNSCIEPYYDRFIPMFKVLFVSLKISYYAHSVYVLIVLMVMKRHLWFKLIHNLQCVDHQVDFQRKSFWLIIVVAHLVFWVIALFEIYIYFLIFDLTYAGANIFECFENYSLFFYAISACVVLSLLLSRYKHQILLLKKRTINIKKVKNNIRLLKESVDIFNNIFGWVILSNTFYGALKCLMYINIMVKHEYVSKNLLLQLHMCATLLLIWAGILGFVMMCDAVLK</sequence>
<dbReference type="GO" id="GO:0007635">
    <property type="term" value="P:chemosensory behavior"/>
    <property type="evidence" value="ECO:0007669"/>
    <property type="project" value="TreeGrafter"/>
</dbReference>
<dbReference type="GO" id="GO:0008049">
    <property type="term" value="P:male courtship behavior"/>
    <property type="evidence" value="ECO:0007669"/>
    <property type="project" value="TreeGrafter"/>
</dbReference>
<name>A0A482VJB1_ASBVE</name>
<reference evidence="2 3" key="1">
    <citation type="submission" date="2017-03" db="EMBL/GenBank/DDBJ databases">
        <title>Genome of the blue death feigning beetle - Asbolus verrucosus.</title>
        <authorList>
            <person name="Rider S.D."/>
        </authorList>
    </citation>
    <scope>NUCLEOTIDE SEQUENCE [LARGE SCALE GENOMIC DNA]</scope>
    <source>
        <strain evidence="2">Butters</strain>
        <tissue evidence="2">Head and leg muscle</tissue>
    </source>
</reference>
<dbReference type="OrthoDB" id="6711906at2759"/>
<keyword evidence="1" id="KW-0472">Membrane</keyword>
<feature type="transmembrane region" description="Helical" evidence="1">
    <location>
        <begin position="34"/>
        <end position="54"/>
    </location>
</feature>
<organism evidence="2 3">
    <name type="scientific">Asbolus verrucosus</name>
    <name type="common">Desert ironclad beetle</name>
    <dbReference type="NCBI Taxonomy" id="1661398"/>
    <lineage>
        <taxon>Eukaryota</taxon>
        <taxon>Metazoa</taxon>
        <taxon>Ecdysozoa</taxon>
        <taxon>Arthropoda</taxon>
        <taxon>Hexapoda</taxon>
        <taxon>Insecta</taxon>
        <taxon>Pterygota</taxon>
        <taxon>Neoptera</taxon>
        <taxon>Endopterygota</taxon>
        <taxon>Coleoptera</taxon>
        <taxon>Polyphaga</taxon>
        <taxon>Cucujiformia</taxon>
        <taxon>Tenebrionidae</taxon>
        <taxon>Pimeliinae</taxon>
        <taxon>Asbolus</taxon>
    </lineage>
</organism>
<feature type="non-terminal residue" evidence="2">
    <location>
        <position position="274"/>
    </location>
</feature>
<dbReference type="EMBL" id="QDEB01093785">
    <property type="protein sequence ID" value="RZC32870.1"/>
    <property type="molecule type" value="Genomic_DNA"/>
</dbReference>
<evidence type="ECO:0000256" key="1">
    <source>
        <dbReference type="SAM" id="Phobius"/>
    </source>
</evidence>
<feature type="transmembrane region" description="Helical" evidence="1">
    <location>
        <begin position="246"/>
        <end position="273"/>
    </location>
</feature>
<comment type="caution">
    <text evidence="2">The sequence shown here is derived from an EMBL/GenBank/DDBJ whole genome shotgun (WGS) entry which is preliminary data.</text>
</comment>
<accession>A0A482VJB1</accession>
<protein>
    <recommendedName>
        <fullName evidence="4">Gustatory receptor</fullName>
    </recommendedName>
</protein>
<evidence type="ECO:0000313" key="3">
    <source>
        <dbReference type="Proteomes" id="UP000292052"/>
    </source>
</evidence>
<dbReference type="PANTHER" id="PTHR21143">
    <property type="entry name" value="INVERTEBRATE GUSTATORY RECEPTOR"/>
    <property type="match status" value="1"/>
</dbReference>